<reference evidence="2" key="1">
    <citation type="submission" date="2021-03" db="EMBL/GenBank/DDBJ databases">
        <authorList>
            <person name="Tran Van P."/>
        </authorList>
    </citation>
    <scope>NUCLEOTIDE SEQUENCE</scope>
</reference>
<keyword evidence="1" id="KW-1133">Transmembrane helix</keyword>
<comment type="caution">
    <text evidence="2">The sequence shown here is derived from an EMBL/GenBank/DDBJ whole genome shotgun (WGS) entry which is preliminary data.</text>
</comment>
<keyword evidence="3" id="KW-1185">Reference proteome</keyword>
<evidence type="ECO:0000313" key="2">
    <source>
        <dbReference type="EMBL" id="CAG2058443.1"/>
    </source>
</evidence>
<organism evidence="2 3">
    <name type="scientific">Timema podura</name>
    <name type="common">Walking stick</name>
    <dbReference type="NCBI Taxonomy" id="61482"/>
    <lineage>
        <taxon>Eukaryota</taxon>
        <taxon>Metazoa</taxon>
        <taxon>Ecdysozoa</taxon>
        <taxon>Arthropoda</taxon>
        <taxon>Hexapoda</taxon>
        <taxon>Insecta</taxon>
        <taxon>Pterygota</taxon>
        <taxon>Neoptera</taxon>
        <taxon>Polyneoptera</taxon>
        <taxon>Phasmatodea</taxon>
        <taxon>Timematodea</taxon>
        <taxon>Timematoidea</taxon>
        <taxon>Timematidae</taxon>
        <taxon>Timema</taxon>
    </lineage>
</organism>
<evidence type="ECO:0000313" key="3">
    <source>
        <dbReference type="Proteomes" id="UP001153148"/>
    </source>
</evidence>
<sequence>MAQSPDLGSIQYELIRRECETRRTAKGDTVLKAMKVNGGAFCAVLARDVGTKAREIPYSRRTYDNVSLSPASAGRRGMTVSQSDIITPNIMRPGIFGFILTYVIPRYFRITVMFTVGWLLYV</sequence>
<keyword evidence="1" id="KW-0472">Membrane</keyword>
<protein>
    <submittedName>
        <fullName evidence="2">Uncharacterized protein</fullName>
    </submittedName>
</protein>
<evidence type="ECO:0000256" key="1">
    <source>
        <dbReference type="SAM" id="Phobius"/>
    </source>
</evidence>
<feature type="transmembrane region" description="Helical" evidence="1">
    <location>
        <begin position="95"/>
        <end position="121"/>
    </location>
</feature>
<name>A0ABN7NRI9_TIMPD</name>
<accession>A0ABN7NRI9</accession>
<proteinExistence type="predicted"/>
<keyword evidence="1" id="KW-0812">Transmembrane</keyword>
<gene>
    <name evidence="2" type="ORF">TPAB3V08_LOCUS5413</name>
</gene>
<dbReference type="EMBL" id="CAJPIN010007331">
    <property type="protein sequence ID" value="CAG2058443.1"/>
    <property type="molecule type" value="Genomic_DNA"/>
</dbReference>
<dbReference type="Proteomes" id="UP001153148">
    <property type="component" value="Unassembled WGS sequence"/>
</dbReference>